<feature type="transmembrane region" description="Helical" evidence="8">
    <location>
        <begin position="65"/>
        <end position="98"/>
    </location>
</feature>
<feature type="transmembrane region" description="Helical" evidence="8">
    <location>
        <begin position="260"/>
        <end position="284"/>
    </location>
</feature>
<keyword evidence="9" id="KW-0732">Signal</keyword>
<evidence type="ECO:0000256" key="7">
    <source>
        <dbReference type="ARBA" id="ARBA00023136"/>
    </source>
</evidence>
<evidence type="ECO:0000313" key="11">
    <source>
        <dbReference type="Proteomes" id="UP001596435"/>
    </source>
</evidence>
<reference evidence="11" key="1">
    <citation type="journal article" date="2019" name="Int. J. Syst. Evol. Microbiol.">
        <title>The Global Catalogue of Microorganisms (GCM) 10K type strain sequencing project: providing services to taxonomists for standard genome sequencing and annotation.</title>
        <authorList>
            <consortium name="The Broad Institute Genomics Platform"/>
            <consortium name="The Broad Institute Genome Sequencing Center for Infectious Disease"/>
            <person name="Wu L."/>
            <person name="Ma J."/>
        </authorList>
    </citation>
    <scope>NUCLEOTIDE SEQUENCE [LARGE SCALE GENOMIC DNA]</scope>
    <source>
        <strain evidence="11">CGMCC 1.12859</strain>
    </source>
</reference>
<feature type="transmembrane region" description="Helical" evidence="8">
    <location>
        <begin position="324"/>
        <end position="343"/>
    </location>
</feature>
<dbReference type="EC" id="2.4.-.-" evidence="10"/>
<keyword evidence="4 10" id="KW-0808">Transferase</keyword>
<evidence type="ECO:0000256" key="6">
    <source>
        <dbReference type="ARBA" id="ARBA00022989"/>
    </source>
</evidence>
<feature type="chain" id="PRO_5046439670" evidence="9">
    <location>
        <begin position="29"/>
        <end position="518"/>
    </location>
</feature>
<dbReference type="InterPro" id="IPR050297">
    <property type="entry name" value="LipidA_mod_glycosyltrf_83"/>
</dbReference>
<keyword evidence="7 8" id="KW-0472">Membrane</keyword>
<protein>
    <submittedName>
        <fullName evidence="10">Glycosyltransferase family 39 protein</fullName>
        <ecNumber evidence="10">2.4.-.-</ecNumber>
    </submittedName>
</protein>
<dbReference type="PANTHER" id="PTHR33908:SF11">
    <property type="entry name" value="MEMBRANE PROTEIN"/>
    <property type="match status" value="1"/>
</dbReference>
<feature type="transmembrane region" description="Helical" evidence="8">
    <location>
        <begin position="215"/>
        <end position="235"/>
    </location>
</feature>
<accession>A0ABW2G6R3</accession>
<dbReference type="Proteomes" id="UP001596435">
    <property type="component" value="Unassembled WGS sequence"/>
</dbReference>
<comment type="subcellular location">
    <subcellularLocation>
        <location evidence="1">Cell membrane</location>
        <topology evidence="1">Multi-pass membrane protein</topology>
    </subcellularLocation>
</comment>
<evidence type="ECO:0000256" key="3">
    <source>
        <dbReference type="ARBA" id="ARBA00022676"/>
    </source>
</evidence>
<evidence type="ECO:0000256" key="2">
    <source>
        <dbReference type="ARBA" id="ARBA00022475"/>
    </source>
</evidence>
<feature type="transmembrane region" description="Helical" evidence="8">
    <location>
        <begin position="110"/>
        <end position="131"/>
    </location>
</feature>
<evidence type="ECO:0000256" key="5">
    <source>
        <dbReference type="ARBA" id="ARBA00022692"/>
    </source>
</evidence>
<proteinExistence type="predicted"/>
<evidence type="ECO:0000313" key="10">
    <source>
        <dbReference type="EMBL" id="MFC7183686.1"/>
    </source>
</evidence>
<sequence>MTVLRSRAPLLGVLLLQAVLTLALSNSARPDEATYLYGGHRLLDDFLDHRPLDDNYDTYFGGLPYLYPVIAAGIDGLGGLAAVRALSLLCMLTATWLVGATARRLFDERAGFFAAAVFGLSAPVLFTGNLATFDAASAALIAAALCCAVQPGDGAPGPAGGPDGDGGAATRAPVLAFFAVALKYATWAFVLPVIAVEAVLTAADSGRREALRRAALFLLWVAAPALGVLFLTAWYTGNGILKGILGAAGDAGGGQTTAQITAWSVDCAGVVLLLAAAGAVLHALTDDPVHRRSKPVRTALGAVLCAGALIAPLTALWLRSAASLAADCGLGLVLAAPMAGWLLARLSHGRARSAVLAVATLALAATSAAWVSQQLFARWPDSRPVMAYLRPAADTGGTGSGTGQRILAETAALPRYYLYPDAARAEILSTSAALPYTTTTGRRLTGEAAFRQAIADRRFDRIVLDSTRSPEQSRRLTALLAPNGYRLVRTFAFRDTAYSSVPFHFPRTRGHVTVWQRS</sequence>
<evidence type="ECO:0000256" key="9">
    <source>
        <dbReference type="SAM" id="SignalP"/>
    </source>
</evidence>
<keyword evidence="2" id="KW-1003">Cell membrane</keyword>
<keyword evidence="3 10" id="KW-0328">Glycosyltransferase</keyword>
<keyword evidence="6 8" id="KW-1133">Transmembrane helix</keyword>
<evidence type="ECO:0000256" key="8">
    <source>
        <dbReference type="SAM" id="Phobius"/>
    </source>
</evidence>
<dbReference type="PANTHER" id="PTHR33908">
    <property type="entry name" value="MANNOSYLTRANSFERASE YKCB-RELATED"/>
    <property type="match status" value="1"/>
</dbReference>
<dbReference type="GO" id="GO:0016757">
    <property type="term" value="F:glycosyltransferase activity"/>
    <property type="evidence" value="ECO:0007669"/>
    <property type="project" value="UniProtKB-KW"/>
</dbReference>
<keyword evidence="11" id="KW-1185">Reference proteome</keyword>
<dbReference type="RefSeq" id="WP_345705724.1">
    <property type="nucleotide sequence ID" value="NZ_BAABKV010000001.1"/>
</dbReference>
<feature type="signal peptide" evidence="9">
    <location>
        <begin position="1"/>
        <end position="28"/>
    </location>
</feature>
<feature type="transmembrane region" description="Helical" evidence="8">
    <location>
        <begin position="355"/>
        <end position="376"/>
    </location>
</feature>
<name>A0ABW2G6R3_9ACTN</name>
<feature type="transmembrane region" description="Helical" evidence="8">
    <location>
        <begin position="296"/>
        <end position="318"/>
    </location>
</feature>
<dbReference type="EMBL" id="JBHTAJ010000075">
    <property type="protein sequence ID" value="MFC7183686.1"/>
    <property type="molecule type" value="Genomic_DNA"/>
</dbReference>
<organism evidence="10 11">
    <name type="scientific">Kitasatospora paranensis</name>
    <dbReference type="NCBI Taxonomy" id="258053"/>
    <lineage>
        <taxon>Bacteria</taxon>
        <taxon>Bacillati</taxon>
        <taxon>Actinomycetota</taxon>
        <taxon>Actinomycetes</taxon>
        <taxon>Kitasatosporales</taxon>
        <taxon>Streptomycetaceae</taxon>
        <taxon>Kitasatospora</taxon>
    </lineage>
</organism>
<comment type="caution">
    <text evidence="10">The sequence shown here is derived from an EMBL/GenBank/DDBJ whole genome shotgun (WGS) entry which is preliminary data.</text>
</comment>
<evidence type="ECO:0000256" key="4">
    <source>
        <dbReference type="ARBA" id="ARBA00022679"/>
    </source>
</evidence>
<gene>
    <name evidence="10" type="ORF">ACFQMG_29490</name>
</gene>
<feature type="transmembrane region" description="Helical" evidence="8">
    <location>
        <begin position="184"/>
        <end position="203"/>
    </location>
</feature>
<evidence type="ECO:0000256" key="1">
    <source>
        <dbReference type="ARBA" id="ARBA00004651"/>
    </source>
</evidence>
<keyword evidence="5 8" id="KW-0812">Transmembrane</keyword>